<feature type="non-terminal residue" evidence="1">
    <location>
        <position position="56"/>
    </location>
</feature>
<gene>
    <name evidence="1" type="ORF">AFUS01_LOCUS2389</name>
</gene>
<sequence>ENDNKPDFIPDYQKVAKGKKLFAAISEDAQISTSIIQVKADDKDSGVLREIAYELE</sequence>
<protein>
    <submittedName>
        <fullName evidence="1">Uncharacterized protein</fullName>
    </submittedName>
</protein>
<proteinExistence type="predicted"/>
<keyword evidence="2" id="KW-1185">Reference proteome</keyword>
<accession>A0A8J2NHP8</accession>
<dbReference type="AlphaFoldDB" id="A0A8J2NHP8"/>
<organism evidence="1 2">
    <name type="scientific">Allacma fusca</name>
    <dbReference type="NCBI Taxonomy" id="39272"/>
    <lineage>
        <taxon>Eukaryota</taxon>
        <taxon>Metazoa</taxon>
        <taxon>Ecdysozoa</taxon>
        <taxon>Arthropoda</taxon>
        <taxon>Hexapoda</taxon>
        <taxon>Collembola</taxon>
        <taxon>Symphypleona</taxon>
        <taxon>Sminthuridae</taxon>
        <taxon>Allacma</taxon>
    </lineage>
</organism>
<dbReference type="EMBL" id="CAJVCH010013639">
    <property type="protein sequence ID" value="CAG7675920.1"/>
    <property type="molecule type" value="Genomic_DNA"/>
</dbReference>
<dbReference type="Proteomes" id="UP000708208">
    <property type="component" value="Unassembled WGS sequence"/>
</dbReference>
<reference evidence="1" key="1">
    <citation type="submission" date="2021-06" db="EMBL/GenBank/DDBJ databases">
        <authorList>
            <person name="Hodson N. C."/>
            <person name="Mongue J. A."/>
            <person name="Jaron S. K."/>
        </authorList>
    </citation>
    <scope>NUCLEOTIDE SEQUENCE</scope>
</reference>
<evidence type="ECO:0000313" key="2">
    <source>
        <dbReference type="Proteomes" id="UP000708208"/>
    </source>
</evidence>
<feature type="non-terminal residue" evidence="1">
    <location>
        <position position="1"/>
    </location>
</feature>
<name>A0A8J2NHP8_9HEXA</name>
<comment type="caution">
    <text evidence="1">The sequence shown here is derived from an EMBL/GenBank/DDBJ whole genome shotgun (WGS) entry which is preliminary data.</text>
</comment>
<dbReference type="OrthoDB" id="10029135at2759"/>
<dbReference type="CDD" id="cd11304">
    <property type="entry name" value="Cadherin_repeat"/>
    <property type="match status" value="1"/>
</dbReference>
<evidence type="ECO:0000313" key="1">
    <source>
        <dbReference type="EMBL" id="CAG7675920.1"/>
    </source>
</evidence>